<gene>
    <name evidence="2" type="ORF">EVEC_LOCUS9524</name>
</gene>
<evidence type="ECO:0000313" key="3">
    <source>
        <dbReference type="Proteomes" id="UP000274131"/>
    </source>
</evidence>
<dbReference type="Proteomes" id="UP000274131">
    <property type="component" value="Unassembled WGS sequence"/>
</dbReference>
<dbReference type="EMBL" id="UXUI01010116">
    <property type="protein sequence ID" value="VDD94773.1"/>
    <property type="molecule type" value="Genomic_DNA"/>
</dbReference>
<name>A0A0N4VH78_ENTVE</name>
<reference evidence="4" key="1">
    <citation type="submission" date="2017-02" db="UniProtKB">
        <authorList>
            <consortium name="WormBaseParasite"/>
        </authorList>
    </citation>
    <scope>IDENTIFICATION</scope>
</reference>
<evidence type="ECO:0000256" key="1">
    <source>
        <dbReference type="SAM" id="MobiDB-lite"/>
    </source>
</evidence>
<dbReference type="WBParaSite" id="EVEC_0001017901-mRNA-1">
    <property type="protein sequence ID" value="EVEC_0001017901-mRNA-1"/>
    <property type="gene ID" value="EVEC_0001017901"/>
</dbReference>
<keyword evidence="3" id="KW-1185">Reference proteome</keyword>
<dbReference type="AlphaFoldDB" id="A0A0N4VH78"/>
<proteinExistence type="predicted"/>
<evidence type="ECO:0000313" key="2">
    <source>
        <dbReference type="EMBL" id="VDD94773.1"/>
    </source>
</evidence>
<sequence>MLKLIQRSIFQEEEYSAALSDLGKVLRITFEAKSSVNCATLYRNGLTRFKEMNLYFETQRSGAHWLNPPIRRLLEFFVEVLGPMRCLASTIPLQLLLVLVGYNSNSKLVVGLMVSYLVYSLFKLIDTHGMPEDIDGLIQVKAEELLFITPVESEVSDESDEGVQDRKEVLGLSSEFNELESSGRKEDRVDDDLEKQHFGNQDIGGSMKPALPYTGHSSSGGNSKTSGMQVKPAAKKLSKFYRKQKDLLENFKIDNGIIEVSTWVPML</sequence>
<accession>A0A0N4VH78</accession>
<reference evidence="2 3" key="2">
    <citation type="submission" date="2018-10" db="EMBL/GenBank/DDBJ databases">
        <authorList>
            <consortium name="Pathogen Informatics"/>
        </authorList>
    </citation>
    <scope>NUCLEOTIDE SEQUENCE [LARGE SCALE GENOMIC DNA]</scope>
</reference>
<feature type="region of interest" description="Disordered" evidence="1">
    <location>
        <begin position="199"/>
        <end position="228"/>
    </location>
</feature>
<organism evidence="4">
    <name type="scientific">Enterobius vermicularis</name>
    <name type="common">Human pinworm</name>
    <dbReference type="NCBI Taxonomy" id="51028"/>
    <lineage>
        <taxon>Eukaryota</taxon>
        <taxon>Metazoa</taxon>
        <taxon>Ecdysozoa</taxon>
        <taxon>Nematoda</taxon>
        <taxon>Chromadorea</taxon>
        <taxon>Rhabditida</taxon>
        <taxon>Spirurina</taxon>
        <taxon>Oxyuridomorpha</taxon>
        <taxon>Oxyuroidea</taxon>
        <taxon>Oxyuridae</taxon>
        <taxon>Enterobius</taxon>
    </lineage>
</organism>
<protein>
    <submittedName>
        <fullName evidence="4">CBF domain-containing protein</fullName>
    </submittedName>
</protein>
<feature type="compositionally biased region" description="Polar residues" evidence="1">
    <location>
        <begin position="215"/>
        <end position="228"/>
    </location>
</feature>
<evidence type="ECO:0000313" key="4">
    <source>
        <dbReference type="WBParaSite" id="EVEC_0001017901-mRNA-1"/>
    </source>
</evidence>